<dbReference type="EMBL" id="AUNB01000040">
    <property type="protein sequence ID" value="KEO57414.1"/>
    <property type="molecule type" value="Genomic_DNA"/>
</dbReference>
<protein>
    <recommendedName>
        <fullName evidence="5">YjbH domain-containing protein</fullName>
    </recommendedName>
</protein>
<dbReference type="STRING" id="1353528.DT23_04920"/>
<accession>A0A074JLQ2</accession>
<evidence type="ECO:0008006" key="5">
    <source>
        <dbReference type="Google" id="ProtNLM"/>
    </source>
</evidence>
<evidence type="ECO:0000256" key="1">
    <source>
        <dbReference type="SAM" id="MobiDB-lite"/>
    </source>
</evidence>
<evidence type="ECO:0000313" key="3">
    <source>
        <dbReference type="EMBL" id="KEO57414.1"/>
    </source>
</evidence>
<comment type="caution">
    <text evidence="3">The sequence shown here is derived from an EMBL/GenBank/DDBJ whole genome shotgun (WGS) entry which is preliminary data.</text>
</comment>
<proteinExistence type="predicted"/>
<evidence type="ECO:0000313" key="4">
    <source>
        <dbReference type="Proteomes" id="UP000027471"/>
    </source>
</evidence>
<gene>
    <name evidence="3" type="ORF">DT23_04920</name>
</gene>
<dbReference type="AlphaFoldDB" id="A0A074JLQ2"/>
<dbReference type="OrthoDB" id="19542at2"/>
<keyword evidence="2" id="KW-0732">Signal</keyword>
<name>A0A074JLQ2_9RHOB</name>
<dbReference type="InterPro" id="IPR010344">
    <property type="entry name" value="YbjH"/>
</dbReference>
<organism evidence="3 4">
    <name type="scientific">Thioclava indica</name>
    <dbReference type="NCBI Taxonomy" id="1353528"/>
    <lineage>
        <taxon>Bacteria</taxon>
        <taxon>Pseudomonadati</taxon>
        <taxon>Pseudomonadota</taxon>
        <taxon>Alphaproteobacteria</taxon>
        <taxon>Rhodobacterales</taxon>
        <taxon>Paracoccaceae</taxon>
        <taxon>Thioclava</taxon>
    </lineage>
</organism>
<reference evidence="3 4" key="1">
    <citation type="journal article" date="2015" name="Antonie Van Leeuwenhoek">
        <title>Thioclava indica sp. nov., isolated from surface seawater of the Indian Ocean.</title>
        <authorList>
            <person name="Liu Y."/>
            <person name="Lai Q."/>
            <person name="Du J."/>
            <person name="Xu H."/>
            <person name="Jiang L."/>
            <person name="Shao Z."/>
        </authorList>
    </citation>
    <scope>NUCLEOTIDE SEQUENCE [LARGE SCALE GENOMIC DNA]</scope>
    <source>
        <strain evidence="3 4">DT23-4</strain>
    </source>
</reference>
<feature type="region of interest" description="Disordered" evidence="1">
    <location>
        <begin position="270"/>
        <end position="291"/>
    </location>
</feature>
<sequence length="702" mass="75804">MKRITGGIASAALLAGMGFAQAAHAQDQRAQNQLAWSIGTLGAPGVIDTPTAETFRDGELVASVSGYSDSQRGNFSFQMFPRLTATLRFSREKGLGVGGDTLKDRSFDLHLQLLKEKGWRPAFAVGLRDMFGDGVYASEYVVATKTFTPRLRASVGWGWGRLGSGGSGGGTRPAPSLSGGLNNDTWFKGPSAPFASVIWQATDKIALKAEYSDDDYAAETAANGFDNKTPLNFGVDYKINQIASVSGYVLHGSKVGFQFNIALDPRQPAAPSGLERAPVPVAPRPSRASNPQAYATDWAQDPTARPAIQKSIGDALMKDGQVLEAMKLSPTSADLRISNETYRANPQAIGHAARIASRALPASVETIKVTLMERGMPASTTTLKRADIERLENGPSTKIAAVAQIGESERGNRGFTQTPGVYPRLMWGIAPYLELSPFDPVEDLHADLGVTLSGRYEFAPGLVVAGALRQKAIGNLDDNPKTSTSTVQHVRTDIYEYQKHGDLTIPYLTFAAYGRPADNLYSRVTVGLLEQMYGGVSGELLWKPVDSRLALGAEVNLVKQRDFDQHFSFRDYSTTTAFVSAYYDFGNGLTGELDVGRYLARDFGATISLDRELANGWKVGAWATLTDMSGSDFGPGKFDKGVRLTIPLGYATGMPSLKSFSTTLRPYVGDGGARVDVQGRLYETLDGSQQGGLYRDWGRFWR</sequence>
<evidence type="ECO:0000256" key="2">
    <source>
        <dbReference type="SAM" id="SignalP"/>
    </source>
</evidence>
<dbReference type="RefSeq" id="WP_038131611.1">
    <property type="nucleotide sequence ID" value="NZ_AUNB01000040.1"/>
</dbReference>
<keyword evidence="4" id="KW-1185">Reference proteome</keyword>
<feature type="signal peptide" evidence="2">
    <location>
        <begin position="1"/>
        <end position="22"/>
    </location>
</feature>
<dbReference type="Pfam" id="PF06082">
    <property type="entry name" value="YjbH"/>
    <property type="match status" value="1"/>
</dbReference>
<feature type="compositionally biased region" description="Low complexity" evidence="1">
    <location>
        <begin position="276"/>
        <end position="289"/>
    </location>
</feature>
<dbReference type="Proteomes" id="UP000027471">
    <property type="component" value="Unassembled WGS sequence"/>
</dbReference>
<feature type="chain" id="PRO_5001696447" description="YjbH domain-containing protein" evidence="2">
    <location>
        <begin position="23"/>
        <end position="702"/>
    </location>
</feature>
<dbReference type="eggNOG" id="COG3637">
    <property type="taxonomic scope" value="Bacteria"/>
</dbReference>